<organism evidence="1 2">
    <name type="scientific">Cyclotella cryptica</name>
    <dbReference type="NCBI Taxonomy" id="29204"/>
    <lineage>
        <taxon>Eukaryota</taxon>
        <taxon>Sar</taxon>
        <taxon>Stramenopiles</taxon>
        <taxon>Ochrophyta</taxon>
        <taxon>Bacillariophyta</taxon>
        <taxon>Coscinodiscophyceae</taxon>
        <taxon>Thalassiosirophycidae</taxon>
        <taxon>Stephanodiscales</taxon>
        <taxon>Stephanodiscaceae</taxon>
        <taxon>Cyclotella</taxon>
    </lineage>
</organism>
<dbReference type="AlphaFoldDB" id="A0ABD3QBH3"/>
<accession>A0ABD3QBH3</accession>
<reference evidence="1 2" key="1">
    <citation type="journal article" date="2020" name="G3 (Bethesda)">
        <title>Improved Reference Genome for Cyclotella cryptica CCMP332, a Model for Cell Wall Morphogenesis, Salinity Adaptation, and Lipid Production in Diatoms (Bacillariophyta).</title>
        <authorList>
            <person name="Roberts W.R."/>
            <person name="Downey K.M."/>
            <person name="Ruck E.C."/>
            <person name="Traller J.C."/>
            <person name="Alverson A.J."/>
        </authorList>
    </citation>
    <scope>NUCLEOTIDE SEQUENCE [LARGE SCALE GENOMIC DNA]</scope>
    <source>
        <strain evidence="1 2">CCMP332</strain>
    </source>
</reference>
<evidence type="ECO:0000313" key="1">
    <source>
        <dbReference type="EMBL" id="KAL3797712.1"/>
    </source>
</evidence>
<dbReference type="Proteomes" id="UP001516023">
    <property type="component" value="Unassembled WGS sequence"/>
</dbReference>
<sequence length="277" mass="32296">MDIRRVLILGDSLSIQFGISFLSLLGFPPRGGRTSFRGILKPFTVPCTNVTLQNETEEPISFNIDLLIYRRSPIADFEYLNEESSSNGTLANFQRTFVQSNPKRTVIIANAGAWMKKMGDYTFVFHSILNWIDSFPNATTKILAFYRPTIPGHFNCKPNAPNISKPTEFDWTEPVLQSPYNDYNEYLRDTQMMLSSGELIEKYNWLDFESYNRYSREFIENRTADRPTIYWLNIFNSSVLRRDGHVGFRDCLHYYHPGPTDWWVHFLYSMLLDIAKS</sequence>
<evidence type="ECO:0000313" key="2">
    <source>
        <dbReference type="Proteomes" id="UP001516023"/>
    </source>
</evidence>
<proteinExistence type="predicted"/>
<keyword evidence="2" id="KW-1185">Reference proteome</keyword>
<comment type="caution">
    <text evidence="1">The sequence shown here is derived from an EMBL/GenBank/DDBJ whole genome shotgun (WGS) entry which is preliminary data.</text>
</comment>
<dbReference type="EMBL" id="JABMIG020000052">
    <property type="protein sequence ID" value="KAL3797712.1"/>
    <property type="molecule type" value="Genomic_DNA"/>
</dbReference>
<gene>
    <name evidence="1" type="ORF">HJC23_000257</name>
</gene>
<protein>
    <submittedName>
        <fullName evidence="1">Uncharacterized protein</fullName>
    </submittedName>
</protein>
<name>A0ABD3QBH3_9STRA</name>